<protein>
    <submittedName>
        <fullName evidence="1">Uncharacterized protein</fullName>
    </submittedName>
</protein>
<name>A0A930E1T5_9FIRM</name>
<dbReference type="EMBL" id="JABZRE010000001">
    <property type="protein sequence ID" value="MBF1306257.1"/>
    <property type="molecule type" value="Genomic_DNA"/>
</dbReference>
<dbReference type="AlphaFoldDB" id="A0A930E1T5"/>
<reference evidence="1" key="1">
    <citation type="submission" date="2020-04" db="EMBL/GenBank/DDBJ databases">
        <title>Deep metagenomics examines the oral microbiome during advanced dental caries in children, revealing novel taxa and co-occurrences with host molecules.</title>
        <authorList>
            <person name="Baker J.L."/>
            <person name="Morton J.T."/>
            <person name="Dinis M."/>
            <person name="Alvarez R."/>
            <person name="Tran N.C."/>
            <person name="Knight R."/>
            <person name="Edlund A."/>
        </authorList>
    </citation>
    <scope>NUCLEOTIDE SEQUENCE</scope>
    <source>
        <strain evidence="1">JCVI_23_bin.11</strain>
    </source>
</reference>
<comment type="caution">
    <text evidence="1">The sequence shown here is derived from an EMBL/GenBank/DDBJ whole genome shotgun (WGS) entry which is preliminary data.</text>
</comment>
<proteinExistence type="predicted"/>
<dbReference type="RefSeq" id="WP_278476704.1">
    <property type="nucleotide sequence ID" value="NZ_JABZRE010000001.1"/>
</dbReference>
<dbReference type="Proteomes" id="UP000758611">
    <property type="component" value="Unassembled WGS sequence"/>
</dbReference>
<evidence type="ECO:0000313" key="2">
    <source>
        <dbReference type="Proteomes" id="UP000758611"/>
    </source>
</evidence>
<evidence type="ECO:0000313" key="1">
    <source>
        <dbReference type="EMBL" id="MBF1306257.1"/>
    </source>
</evidence>
<organism evidence="1 2">
    <name type="scientific">Parvimonas micra</name>
    <dbReference type="NCBI Taxonomy" id="33033"/>
    <lineage>
        <taxon>Bacteria</taxon>
        <taxon>Bacillati</taxon>
        <taxon>Bacillota</taxon>
        <taxon>Tissierellia</taxon>
        <taxon>Tissierellales</taxon>
        <taxon>Peptoniphilaceae</taxon>
        <taxon>Parvimonas</taxon>
    </lineage>
</organism>
<gene>
    <name evidence="1" type="ORF">HXM94_00520</name>
</gene>
<sequence length="494" mass="57527">MIKTEKVQRSDLAKARKAFLNLETEKASLVNKLAEIVFEVFKSASYNPNKNAKTDIGNYDFDSIDLLYSFRKEKVEIIKTTKRYKGIINNYSRQFYFDDYLLVGTLNLSRKKGSALATECFELSKRKLHFPLNDEDFKMFLKFSEDYLLKDVLNIATVFFTSFKEKEPHTTNYWELRNGLYPVRFIDDIGEFALSLSSDTMIHQYSNGNSNESFESLFLKDNNFFSTYQIAKIHDYMDSVVAVSENSDNLVEVFRELSKLVQSGFFKIEDFVSKFNEKVETDFDKVFTDLYQENDASFCNIITAQKLNELSDESLLLLFKNFMKLRCRSVRLPSKKNFGRKNFETEIKDTLKIIDDRELKITKSYPIDFDDFNSSTFLSSECIKSLDKVYLEVAPEFIVKLIDEVSKHNPNSFYNTSAFHHSFFAFGHKKINSNDYLFDIIEERLLAGTEFFISKDFYENLGKLVEAIDSGLVLSSSGKIELELKRILKLFKPI</sequence>
<accession>A0A930E1T5</accession>